<feature type="region of interest" description="Disordered" evidence="1">
    <location>
        <begin position="55"/>
        <end position="74"/>
    </location>
</feature>
<dbReference type="EMBL" id="CABDUW010000097">
    <property type="protein sequence ID" value="VTJ58248.1"/>
    <property type="molecule type" value="Genomic_DNA"/>
</dbReference>
<proteinExistence type="predicted"/>
<sequence length="74" mass="8590">MNIKKRLTNGVSCSDVEKQRRPSRLVSWISPDFRRTFAGLRRTFAGLFRRTFAGPSPDLRRSSMEVSPWFGSQR</sequence>
<evidence type="ECO:0000313" key="3">
    <source>
        <dbReference type="Proteomes" id="UP000335636"/>
    </source>
</evidence>
<dbReference type="AlphaFoldDB" id="A0A5E4ALR4"/>
<name>A0A5E4ALR4_MARMO</name>
<organism evidence="2 3">
    <name type="scientific">Marmota monax</name>
    <name type="common">Woodchuck</name>
    <dbReference type="NCBI Taxonomy" id="9995"/>
    <lineage>
        <taxon>Eukaryota</taxon>
        <taxon>Metazoa</taxon>
        <taxon>Chordata</taxon>
        <taxon>Craniata</taxon>
        <taxon>Vertebrata</taxon>
        <taxon>Euteleostomi</taxon>
        <taxon>Mammalia</taxon>
        <taxon>Eutheria</taxon>
        <taxon>Euarchontoglires</taxon>
        <taxon>Glires</taxon>
        <taxon>Rodentia</taxon>
        <taxon>Sciuromorpha</taxon>
        <taxon>Sciuridae</taxon>
        <taxon>Xerinae</taxon>
        <taxon>Marmotini</taxon>
        <taxon>Marmota</taxon>
    </lineage>
</organism>
<evidence type="ECO:0000313" key="2">
    <source>
        <dbReference type="EMBL" id="VTJ58248.1"/>
    </source>
</evidence>
<keyword evidence="3" id="KW-1185">Reference proteome</keyword>
<gene>
    <name evidence="2" type="ORF">MONAX_5E043415</name>
</gene>
<comment type="caution">
    <text evidence="2">The sequence shown here is derived from an EMBL/GenBank/DDBJ whole genome shotgun (WGS) entry which is preliminary data.</text>
</comment>
<evidence type="ECO:0000256" key="1">
    <source>
        <dbReference type="SAM" id="MobiDB-lite"/>
    </source>
</evidence>
<accession>A0A5E4ALR4</accession>
<protein>
    <submittedName>
        <fullName evidence="2">Uncharacterized protein</fullName>
    </submittedName>
</protein>
<dbReference type="Proteomes" id="UP000335636">
    <property type="component" value="Unassembled WGS sequence"/>
</dbReference>
<reference evidence="2" key="1">
    <citation type="submission" date="2019-04" db="EMBL/GenBank/DDBJ databases">
        <authorList>
            <person name="Alioto T."/>
            <person name="Alioto T."/>
        </authorList>
    </citation>
    <scope>NUCLEOTIDE SEQUENCE [LARGE SCALE GENOMIC DNA]</scope>
</reference>